<feature type="compositionally biased region" description="Basic and acidic residues" evidence="1">
    <location>
        <begin position="448"/>
        <end position="465"/>
    </location>
</feature>
<feature type="compositionally biased region" description="Polar residues" evidence="1">
    <location>
        <begin position="16"/>
        <end position="28"/>
    </location>
</feature>
<dbReference type="AlphaFoldDB" id="A0A914AM66"/>
<feature type="region of interest" description="Disordered" evidence="1">
    <location>
        <begin position="448"/>
        <end position="487"/>
    </location>
</feature>
<feature type="region of interest" description="Disordered" evidence="1">
    <location>
        <begin position="227"/>
        <end position="271"/>
    </location>
</feature>
<evidence type="ECO:0000313" key="3">
    <source>
        <dbReference type="Proteomes" id="UP000887568"/>
    </source>
</evidence>
<dbReference type="OrthoDB" id="10554768at2759"/>
<dbReference type="GeneID" id="119735068"/>
<sequence length="649" mass="73427">MPAEILSITDGDQPRMIQNQHGEKSTISPREADREMGQRILICRARVPVESCRETDKIHSSAPGEGPRIQVQPAEIDVHSERTFQELRSSETLREGSLVIQVQPAKQFNVNSAGTLQRCGSSAASEKAPRLIQVQPVNQVNRNSTTAFQGLRSSNPGRSYLRTAATAQKTERCAHEAHERQVEGTLVVASSLGEEESQRGVPQPEATLEKHIHQSLGILGTQVLERGENSPKPQMSFPERQEEPALQEGHWGKEINSRMKHEVSETELEEESRKRQLNAAFVTKIKDKSSRMDSHAAVHHSTDDQELDKGTVRHHQPVPDQPPCQHRTIASESMSLPPAVKEALSLGQERGRQLLEETRQCNQMMMNCLVRHRELRGIHGRGDHSRPQPWSEGAVVNTQQPSDIVACAERVAEANDRFCENIQNEMIAGHNAWMELKRRKGMFFAAKHKQDQKEGSRRNAFEEKVPHKRQKGDVMMPSQPSDITAAPQPELDGVVWYRGRLVKLCWPHPSENISDAKRSTKTRSKTKKKEDSGEPVALGYVKPFSPPNQSDDDLDYMYRAQIQPTIINSMLCRKTPPLNSNSRGNLHIPSGSIFSQESLHFDPDLTPSNPLVWAYETLRDPRKRRKPRLKNFQRVVDARRHRTKVRKIK</sequence>
<name>A0A914AM66_PATMI</name>
<dbReference type="OMA" id="VWAYETL"/>
<dbReference type="RefSeq" id="XP_038064688.1">
    <property type="nucleotide sequence ID" value="XM_038208760.1"/>
</dbReference>
<feature type="region of interest" description="Disordered" evidence="1">
    <location>
        <begin position="1"/>
        <end position="33"/>
    </location>
</feature>
<feature type="region of interest" description="Disordered" evidence="1">
    <location>
        <begin position="512"/>
        <end position="545"/>
    </location>
</feature>
<dbReference type="EnsemblMetazoa" id="XM_038208760.1">
    <property type="protein sequence ID" value="XP_038064688.1"/>
    <property type="gene ID" value="LOC119735068"/>
</dbReference>
<accession>A0A914AM66</accession>
<protein>
    <submittedName>
        <fullName evidence="2">Uncharacterized protein</fullName>
    </submittedName>
</protein>
<evidence type="ECO:0000313" key="2">
    <source>
        <dbReference type="EnsemblMetazoa" id="XP_038064688.1"/>
    </source>
</evidence>
<feature type="compositionally biased region" description="Basic and acidic residues" evidence="1">
    <location>
        <begin position="250"/>
        <end position="264"/>
    </location>
</feature>
<keyword evidence="3" id="KW-1185">Reference proteome</keyword>
<reference evidence="2" key="1">
    <citation type="submission" date="2022-11" db="UniProtKB">
        <authorList>
            <consortium name="EnsemblMetazoa"/>
        </authorList>
    </citation>
    <scope>IDENTIFICATION</scope>
</reference>
<evidence type="ECO:0000256" key="1">
    <source>
        <dbReference type="SAM" id="MobiDB-lite"/>
    </source>
</evidence>
<organism evidence="2 3">
    <name type="scientific">Patiria miniata</name>
    <name type="common">Bat star</name>
    <name type="synonym">Asterina miniata</name>
    <dbReference type="NCBI Taxonomy" id="46514"/>
    <lineage>
        <taxon>Eukaryota</taxon>
        <taxon>Metazoa</taxon>
        <taxon>Echinodermata</taxon>
        <taxon>Eleutherozoa</taxon>
        <taxon>Asterozoa</taxon>
        <taxon>Asteroidea</taxon>
        <taxon>Valvatacea</taxon>
        <taxon>Valvatida</taxon>
        <taxon>Asterinidae</taxon>
        <taxon>Patiria</taxon>
    </lineage>
</organism>
<proteinExistence type="predicted"/>
<dbReference type="Proteomes" id="UP000887568">
    <property type="component" value="Unplaced"/>
</dbReference>